<dbReference type="RefSeq" id="WP_184731324.1">
    <property type="nucleotide sequence ID" value="NZ_JACHIW010000002.1"/>
</dbReference>
<keyword evidence="3" id="KW-1185">Reference proteome</keyword>
<feature type="domain" description="AB hydrolase-1" evidence="1">
    <location>
        <begin position="14"/>
        <end position="237"/>
    </location>
</feature>
<dbReference type="Pfam" id="PF12697">
    <property type="entry name" value="Abhydrolase_6"/>
    <property type="match status" value="1"/>
</dbReference>
<evidence type="ECO:0000313" key="2">
    <source>
        <dbReference type="EMBL" id="MBB5159107.1"/>
    </source>
</evidence>
<dbReference type="InterPro" id="IPR029058">
    <property type="entry name" value="AB_hydrolase_fold"/>
</dbReference>
<dbReference type="AlphaFoldDB" id="A0A840QG80"/>
<proteinExistence type="predicted"/>
<dbReference type="PANTHER" id="PTHR43798">
    <property type="entry name" value="MONOACYLGLYCEROL LIPASE"/>
    <property type="match status" value="1"/>
</dbReference>
<dbReference type="InterPro" id="IPR050266">
    <property type="entry name" value="AB_hydrolase_sf"/>
</dbReference>
<dbReference type="Gene3D" id="3.40.50.1820">
    <property type="entry name" value="alpha/beta hydrolase"/>
    <property type="match status" value="1"/>
</dbReference>
<sequence>MRLPVDEAGDGSTVVLLHARPADRTMWRRHLPLLADGGAHAIAVDLPGYGQAPASEIAPWTAVLDTVDALGVDRFALAGNSLGALIALHTTIHAPERVTGLVLVGYRPHDQPASPRLTKAWEREQAALQADDLDAAVQAGVQAWTAESAAPQVKAHATDMLRNNLRRQYIGGDTPPEVSDPAALDELSHPALIAVGEHDMPDFYEGGAKLAAALDAGELNIIPGAGHLAPLEQPESFSQLLLGFLN</sequence>
<dbReference type="EMBL" id="JACHIW010000002">
    <property type="protein sequence ID" value="MBB5159107.1"/>
    <property type="molecule type" value="Genomic_DNA"/>
</dbReference>
<accession>A0A840QG80</accession>
<name>A0A840QG80_9PSEU</name>
<dbReference type="Proteomes" id="UP000584374">
    <property type="component" value="Unassembled WGS sequence"/>
</dbReference>
<organism evidence="2 3">
    <name type="scientific">Saccharopolyspora phatthalungensis</name>
    <dbReference type="NCBI Taxonomy" id="664693"/>
    <lineage>
        <taxon>Bacteria</taxon>
        <taxon>Bacillati</taxon>
        <taxon>Actinomycetota</taxon>
        <taxon>Actinomycetes</taxon>
        <taxon>Pseudonocardiales</taxon>
        <taxon>Pseudonocardiaceae</taxon>
        <taxon>Saccharopolyspora</taxon>
    </lineage>
</organism>
<comment type="caution">
    <text evidence="2">The sequence shown here is derived from an EMBL/GenBank/DDBJ whole genome shotgun (WGS) entry which is preliminary data.</text>
</comment>
<evidence type="ECO:0000313" key="3">
    <source>
        <dbReference type="Proteomes" id="UP000584374"/>
    </source>
</evidence>
<protein>
    <submittedName>
        <fullName evidence="2">Pimeloyl-ACP methyl ester carboxylesterase</fullName>
    </submittedName>
</protein>
<reference evidence="2 3" key="1">
    <citation type="submission" date="2020-08" db="EMBL/GenBank/DDBJ databases">
        <title>Sequencing the genomes of 1000 actinobacteria strains.</title>
        <authorList>
            <person name="Klenk H.-P."/>
        </authorList>
    </citation>
    <scope>NUCLEOTIDE SEQUENCE [LARGE SCALE GENOMIC DNA]</scope>
    <source>
        <strain evidence="2 3">DSM 45584</strain>
    </source>
</reference>
<gene>
    <name evidence="2" type="ORF">BJ970_006706</name>
</gene>
<dbReference type="SUPFAM" id="SSF53474">
    <property type="entry name" value="alpha/beta-Hydrolases"/>
    <property type="match status" value="1"/>
</dbReference>
<dbReference type="InterPro" id="IPR000073">
    <property type="entry name" value="AB_hydrolase_1"/>
</dbReference>
<dbReference type="GO" id="GO:0003824">
    <property type="term" value="F:catalytic activity"/>
    <property type="evidence" value="ECO:0007669"/>
    <property type="project" value="UniProtKB-ARBA"/>
</dbReference>
<evidence type="ECO:0000259" key="1">
    <source>
        <dbReference type="Pfam" id="PF12697"/>
    </source>
</evidence>